<dbReference type="EMBL" id="JAFMOF010000007">
    <property type="protein sequence ID" value="MBO0657224.1"/>
    <property type="molecule type" value="Genomic_DNA"/>
</dbReference>
<proteinExistence type="predicted"/>
<sequence length="74" mass="8475">MVYDTFAETASQLTGQYIALSRAASTEEESEEWWQKVMTLRDTQHAVPARDRAQLIAHIRIWRAELEALKAARG</sequence>
<organism evidence="1 2">
    <name type="scientific">Streptomyces triculaminicus</name>
    <dbReference type="NCBI Taxonomy" id="2816232"/>
    <lineage>
        <taxon>Bacteria</taxon>
        <taxon>Bacillati</taxon>
        <taxon>Actinomycetota</taxon>
        <taxon>Actinomycetes</taxon>
        <taxon>Kitasatosporales</taxon>
        <taxon>Streptomycetaceae</taxon>
        <taxon>Streptomyces</taxon>
    </lineage>
</organism>
<dbReference type="Proteomes" id="UP000664781">
    <property type="component" value="Unassembled WGS sequence"/>
</dbReference>
<protein>
    <submittedName>
        <fullName evidence="1">Uncharacterized protein</fullName>
    </submittedName>
</protein>
<reference evidence="1" key="1">
    <citation type="submission" date="2021-03" db="EMBL/GenBank/DDBJ databases">
        <title>Streptomyces strains.</title>
        <authorList>
            <person name="Lund M.B."/>
            <person name="Toerring T."/>
        </authorList>
    </citation>
    <scope>NUCLEOTIDE SEQUENCE</scope>
    <source>
        <strain evidence="1">JCM 4242</strain>
    </source>
</reference>
<name>A0A939JUX3_9ACTN</name>
<evidence type="ECO:0000313" key="2">
    <source>
        <dbReference type="Proteomes" id="UP000664781"/>
    </source>
</evidence>
<gene>
    <name evidence="1" type="ORF">J1792_32280</name>
</gene>
<keyword evidence="2" id="KW-1185">Reference proteome</keyword>
<dbReference type="RefSeq" id="WP_207248806.1">
    <property type="nucleotide sequence ID" value="NZ_JAFMOF010000007.1"/>
</dbReference>
<dbReference type="AlphaFoldDB" id="A0A939JUX3"/>
<accession>A0A939JUX3</accession>
<evidence type="ECO:0000313" key="1">
    <source>
        <dbReference type="EMBL" id="MBO0657224.1"/>
    </source>
</evidence>
<comment type="caution">
    <text evidence="1">The sequence shown here is derived from an EMBL/GenBank/DDBJ whole genome shotgun (WGS) entry which is preliminary data.</text>
</comment>